<dbReference type="AlphaFoldDB" id="A0A2A9NN93"/>
<evidence type="ECO:0000256" key="1">
    <source>
        <dbReference type="SAM" id="Phobius"/>
    </source>
</evidence>
<dbReference type="Proteomes" id="UP000242287">
    <property type="component" value="Unassembled WGS sequence"/>
</dbReference>
<name>A0A2A9NN93_9AGAR</name>
<dbReference type="EMBL" id="KZ302038">
    <property type="protein sequence ID" value="PFH49143.1"/>
    <property type="molecule type" value="Genomic_DNA"/>
</dbReference>
<protein>
    <submittedName>
        <fullName evidence="2">Uncharacterized protein</fullName>
    </submittedName>
</protein>
<evidence type="ECO:0000313" key="3">
    <source>
        <dbReference type="Proteomes" id="UP000242287"/>
    </source>
</evidence>
<sequence length="86" mass="9977">VGNLLNWGLFCALTVQVYIYYLAFPEDRKLNKWIVYIIYRLEIGHVICATYDLIILTPEFLSGLPIPPLLLSKTEACHFHILQKLI</sequence>
<proteinExistence type="predicted"/>
<keyword evidence="1" id="KW-0812">Transmembrane</keyword>
<reference evidence="2 3" key="1">
    <citation type="submission" date="2014-02" db="EMBL/GenBank/DDBJ databases">
        <title>Transposable element dynamics among asymbiotic and ectomycorrhizal Amanita fungi.</title>
        <authorList>
            <consortium name="DOE Joint Genome Institute"/>
            <person name="Hess J."/>
            <person name="Skrede I."/>
            <person name="Wolfe B."/>
            <person name="LaButti K."/>
            <person name="Ohm R.A."/>
            <person name="Grigoriev I.V."/>
            <person name="Pringle A."/>
        </authorList>
    </citation>
    <scope>NUCLEOTIDE SEQUENCE [LARGE SCALE GENOMIC DNA]</scope>
    <source>
        <strain evidence="2 3">SKay4041</strain>
    </source>
</reference>
<accession>A0A2A9NN93</accession>
<feature type="transmembrane region" description="Helical" evidence="1">
    <location>
        <begin position="6"/>
        <end position="24"/>
    </location>
</feature>
<feature type="non-terminal residue" evidence="2">
    <location>
        <position position="1"/>
    </location>
</feature>
<organism evidence="2 3">
    <name type="scientific">Amanita thiersii Skay4041</name>
    <dbReference type="NCBI Taxonomy" id="703135"/>
    <lineage>
        <taxon>Eukaryota</taxon>
        <taxon>Fungi</taxon>
        <taxon>Dikarya</taxon>
        <taxon>Basidiomycota</taxon>
        <taxon>Agaricomycotina</taxon>
        <taxon>Agaricomycetes</taxon>
        <taxon>Agaricomycetidae</taxon>
        <taxon>Agaricales</taxon>
        <taxon>Pluteineae</taxon>
        <taxon>Amanitaceae</taxon>
        <taxon>Amanita</taxon>
    </lineage>
</organism>
<keyword evidence="3" id="KW-1185">Reference proteome</keyword>
<keyword evidence="1" id="KW-1133">Transmembrane helix</keyword>
<evidence type="ECO:0000313" key="2">
    <source>
        <dbReference type="EMBL" id="PFH49143.1"/>
    </source>
</evidence>
<gene>
    <name evidence="2" type="ORF">AMATHDRAFT_148338</name>
</gene>
<dbReference type="OrthoDB" id="3053835at2759"/>
<keyword evidence="1" id="KW-0472">Membrane</keyword>